<accession>A0ABW3FGU3</accession>
<keyword evidence="1" id="KW-1133">Transmembrane helix</keyword>
<dbReference type="Proteomes" id="UP001597101">
    <property type="component" value="Unassembled WGS sequence"/>
</dbReference>
<evidence type="ECO:0000313" key="3">
    <source>
        <dbReference type="EMBL" id="MFD0916145.1"/>
    </source>
</evidence>
<reference evidence="4" key="1">
    <citation type="journal article" date="2019" name="Int. J. Syst. Evol. Microbiol.">
        <title>The Global Catalogue of Microorganisms (GCM) 10K type strain sequencing project: providing services to taxonomists for standard genome sequencing and annotation.</title>
        <authorList>
            <consortium name="The Broad Institute Genomics Platform"/>
            <consortium name="The Broad Institute Genome Sequencing Center for Infectious Disease"/>
            <person name="Wu L."/>
            <person name="Ma J."/>
        </authorList>
    </citation>
    <scope>NUCLEOTIDE SEQUENCE [LARGE SCALE GENOMIC DNA]</scope>
    <source>
        <strain evidence="4">CCUG 60023</strain>
    </source>
</reference>
<evidence type="ECO:0000313" key="4">
    <source>
        <dbReference type="Proteomes" id="UP001597101"/>
    </source>
</evidence>
<organism evidence="3 4">
    <name type="scientific">Pseudahrensia aquimaris</name>
    <dbReference type="NCBI Taxonomy" id="744461"/>
    <lineage>
        <taxon>Bacteria</taxon>
        <taxon>Pseudomonadati</taxon>
        <taxon>Pseudomonadota</taxon>
        <taxon>Alphaproteobacteria</taxon>
        <taxon>Hyphomicrobiales</taxon>
        <taxon>Ahrensiaceae</taxon>
        <taxon>Pseudahrensia</taxon>
    </lineage>
</organism>
<dbReference type="EMBL" id="JBHTJV010000003">
    <property type="protein sequence ID" value="MFD0916145.1"/>
    <property type="molecule type" value="Genomic_DNA"/>
</dbReference>
<comment type="caution">
    <text evidence="3">The sequence shown here is derived from an EMBL/GenBank/DDBJ whole genome shotgun (WGS) entry which is preliminary data.</text>
</comment>
<dbReference type="RefSeq" id="WP_377211976.1">
    <property type="nucleotide sequence ID" value="NZ_JBHTJV010000003.1"/>
</dbReference>
<feature type="domain" description="EAL" evidence="2">
    <location>
        <begin position="154"/>
        <end position="407"/>
    </location>
</feature>
<dbReference type="CDD" id="cd01948">
    <property type="entry name" value="EAL"/>
    <property type="match status" value="1"/>
</dbReference>
<dbReference type="Gene3D" id="3.20.20.450">
    <property type="entry name" value="EAL domain"/>
    <property type="match status" value="1"/>
</dbReference>
<name>A0ABW3FGU3_9HYPH</name>
<feature type="transmembrane region" description="Helical" evidence="1">
    <location>
        <begin position="32"/>
        <end position="53"/>
    </location>
</feature>
<evidence type="ECO:0000259" key="2">
    <source>
        <dbReference type="PROSITE" id="PS50883"/>
    </source>
</evidence>
<keyword evidence="1" id="KW-0472">Membrane</keyword>
<keyword evidence="4" id="KW-1185">Reference proteome</keyword>
<gene>
    <name evidence="3" type="ORF">ACFQ14_06980</name>
</gene>
<dbReference type="PROSITE" id="PS50883">
    <property type="entry name" value="EAL"/>
    <property type="match status" value="1"/>
</dbReference>
<evidence type="ECO:0000256" key="1">
    <source>
        <dbReference type="SAM" id="Phobius"/>
    </source>
</evidence>
<dbReference type="PANTHER" id="PTHR33121">
    <property type="entry name" value="CYCLIC DI-GMP PHOSPHODIESTERASE PDEF"/>
    <property type="match status" value="1"/>
</dbReference>
<dbReference type="InterPro" id="IPR001633">
    <property type="entry name" value="EAL_dom"/>
</dbReference>
<dbReference type="PANTHER" id="PTHR33121:SF79">
    <property type="entry name" value="CYCLIC DI-GMP PHOSPHODIESTERASE PDED-RELATED"/>
    <property type="match status" value="1"/>
</dbReference>
<proteinExistence type="predicted"/>
<dbReference type="SUPFAM" id="SSF141868">
    <property type="entry name" value="EAL domain-like"/>
    <property type="match status" value="1"/>
</dbReference>
<keyword evidence="1" id="KW-0812">Transmembrane</keyword>
<dbReference type="InterPro" id="IPR035919">
    <property type="entry name" value="EAL_sf"/>
</dbReference>
<sequence>MDRTNILGFTTVIIVAAIGSAALAWLLFATGIASAVVSALFGLVIFTLCYVILRDIQHTSTLKALDARFEAFAEFEADLERRLAQKQDADLGEASERQKKDRVQIGTTMQAMAERMAALEKQINATPAAKVPATTQVEKVSEGHSVSGIVANAAALKKIDLKQALKKDELSIHLQPVVDLAQRRPSNYEALMRLKLPAGDYLDAGQFDKLAKKGGLLPMMNRKLLHASVRMLERLEILNKKAGLFTNVSAELLEDAQAFKEMHGFLQRNKNFADELVIEISQRELRHLKPLAKDRLGQLVDMGFHLSLDEVMDLRLDIAALQRVGFRFVKIPAGILLHASVDEKAPLMPAELANAMKDVDITLIAMDVERENEVLSLLDFQVEFAQGLLFAPPRPIKKELLDGPTLKRDTGS</sequence>
<dbReference type="InterPro" id="IPR050706">
    <property type="entry name" value="Cyclic-di-GMP_PDE-like"/>
</dbReference>
<dbReference type="SMART" id="SM00052">
    <property type="entry name" value="EAL"/>
    <property type="match status" value="1"/>
</dbReference>
<dbReference type="Pfam" id="PF00563">
    <property type="entry name" value="EAL"/>
    <property type="match status" value="1"/>
</dbReference>
<feature type="transmembrane region" description="Helical" evidence="1">
    <location>
        <begin position="7"/>
        <end position="26"/>
    </location>
</feature>
<protein>
    <submittedName>
        <fullName evidence="3">EAL domain-containing protein</fullName>
    </submittedName>
</protein>